<feature type="region of interest" description="Disordered" evidence="1">
    <location>
        <begin position="171"/>
        <end position="196"/>
    </location>
</feature>
<keyword evidence="2" id="KW-0472">Membrane</keyword>
<feature type="compositionally biased region" description="Basic and acidic residues" evidence="1">
    <location>
        <begin position="658"/>
        <end position="675"/>
    </location>
</feature>
<proteinExistence type="predicted"/>
<gene>
    <name evidence="4" type="ORF">J4557_15080</name>
</gene>
<keyword evidence="5" id="KW-1185">Reference proteome</keyword>
<protein>
    <recommendedName>
        <fullName evidence="3">AAA+ ATPase domain-containing protein</fullName>
    </recommendedName>
</protein>
<accession>A0ABS3QYL1</accession>
<dbReference type="InterPro" id="IPR003593">
    <property type="entry name" value="AAA+_ATPase"/>
</dbReference>
<keyword evidence="2" id="KW-1133">Transmembrane helix</keyword>
<feature type="transmembrane region" description="Helical" evidence="2">
    <location>
        <begin position="98"/>
        <end position="131"/>
    </location>
</feature>
<dbReference type="EMBL" id="JAGEOK010000009">
    <property type="protein sequence ID" value="MBO2438842.1"/>
    <property type="molecule type" value="Genomic_DNA"/>
</dbReference>
<feature type="region of interest" description="Disordered" evidence="1">
    <location>
        <begin position="655"/>
        <end position="694"/>
    </location>
</feature>
<evidence type="ECO:0000256" key="2">
    <source>
        <dbReference type="SAM" id="Phobius"/>
    </source>
</evidence>
<dbReference type="RefSeq" id="WP_208267158.1">
    <property type="nucleotide sequence ID" value="NZ_BAAAGM010000112.1"/>
</dbReference>
<keyword evidence="2" id="KW-0812">Transmembrane</keyword>
<dbReference type="Proteomes" id="UP000666915">
    <property type="component" value="Unassembled WGS sequence"/>
</dbReference>
<dbReference type="SMART" id="SM00382">
    <property type="entry name" value="AAA"/>
    <property type="match status" value="1"/>
</dbReference>
<dbReference type="InterPro" id="IPR027417">
    <property type="entry name" value="P-loop_NTPase"/>
</dbReference>
<comment type="caution">
    <text evidence="4">The sequence shown here is derived from an EMBL/GenBank/DDBJ whole genome shotgun (WGS) entry which is preliminary data.</text>
</comment>
<organism evidence="4 5">
    <name type="scientific">Actinomadura nitritigenes</name>
    <dbReference type="NCBI Taxonomy" id="134602"/>
    <lineage>
        <taxon>Bacteria</taxon>
        <taxon>Bacillati</taxon>
        <taxon>Actinomycetota</taxon>
        <taxon>Actinomycetes</taxon>
        <taxon>Streptosporangiales</taxon>
        <taxon>Thermomonosporaceae</taxon>
        <taxon>Actinomadura</taxon>
    </lineage>
</organism>
<name>A0ABS3QYL1_9ACTN</name>
<evidence type="ECO:0000313" key="5">
    <source>
        <dbReference type="Proteomes" id="UP000666915"/>
    </source>
</evidence>
<reference evidence="4 5" key="1">
    <citation type="submission" date="2021-03" db="EMBL/GenBank/DDBJ databases">
        <authorList>
            <person name="Kanchanasin P."/>
            <person name="Saeng-In P."/>
            <person name="Phongsopitanun W."/>
            <person name="Yuki M."/>
            <person name="Kudo T."/>
            <person name="Ohkuma M."/>
            <person name="Tanasupawat S."/>
        </authorList>
    </citation>
    <scope>NUCLEOTIDE SEQUENCE [LARGE SCALE GENOMIC DNA]</scope>
    <source>
        <strain evidence="4 5">L46</strain>
    </source>
</reference>
<evidence type="ECO:0000313" key="4">
    <source>
        <dbReference type="EMBL" id="MBO2438842.1"/>
    </source>
</evidence>
<dbReference type="SUPFAM" id="SSF52540">
    <property type="entry name" value="P-loop containing nucleoside triphosphate hydrolases"/>
    <property type="match status" value="1"/>
</dbReference>
<feature type="domain" description="AAA+ ATPase" evidence="3">
    <location>
        <begin position="211"/>
        <end position="470"/>
    </location>
</feature>
<evidence type="ECO:0000259" key="3">
    <source>
        <dbReference type="SMART" id="SM00382"/>
    </source>
</evidence>
<evidence type="ECO:0000256" key="1">
    <source>
        <dbReference type="SAM" id="MobiDB-lite"/>
    </source>
</evidence>
<sequence length="694" mass="75173">MQDEAVAGEAVSRWGWEVIEPIACPLLESDEFRDALAHAGLTAQAVLERLRHEAADLAFLHEQVVLRQRRVRLAPRGAATTRRPWLQPAGSRPATPRFLAAFALSAALLLVLAGWVPAVVAAAAWLALLLLTTTTTRPLPFALDAADSDRVRERVVLPHLRRLVNEAVNTPDREQGFHVRSATGPTAPSGGQDMAATGATSEFRSLAGTMTSGSIGISGPPGTGKSALLQSLCGPERATSDGEAPAPERGLIVSAPMGYEVHDFVRHLFKELCRTVLDHPVWREPSTRRWWAPLAGWGETSVALAPLGAGSGGAVTRVRQQMQELSRLRREARRYLRRLEYTSARTTGYSGGLGLGSSLRLGRSRDHQLTENGLALPELIEVYREFAAEVGRLRQSRLGQPGGGTLIIGIDEVDRIHDPEAAERFVNGVKAVFGSPYCLYVVAVPQPGPDGRGADLASAFDESMRMRRLTFADAHELLAARLTGISRPFSALCTVMSAGNPRDLLRYARLLIEEGRDGATTLEGLSARLVVREVAEVKEEARRVATAAPAIRLLLDENWPGTRPEEILAACRRLPGDGRDPLVRDRLLTPLYFLATVAAAFGPDRAATLAELRRGAADGPPPLALLVEAREHLDTPRALAHEMVSRFRAARGLGTVDLDGHDRPAGSGHEAEPNGRARTRSTRPNGRTERMGRR</sequence>